<organism evidence="2 3">
    <name type="scientific">Trifolium pratense</name>
    <name type="common">Red clover</name>
    <dbReference type="NCBI Taxonomy" id="57577"/>
    <lineage>
        <taxon>Eukaryota</taxon>
        <taxon>Viridiplantae</taxon>
        <taxon>Streptophyta</taxon>
        <taxon>Embryophyta</taxon>
        <taxon>Tracheophyta</taxon>
        <taxon>Spermatophyta</taxon>
        <taxon>Magnoliopsida</taxon>
        <taxon>eudicotyledons</taxon>
        <taxon>Gunneridae</taxon>
        <taxon>Pentapetalae</taxon>
        <taxon>rosids</taxon>
        <taxon>fabids</taxon>
        <taxon>Fabales</taxon>
        <taxon>Fabaceae</taxon>
        <taxon>Papilionoideae</taxon>
        <taxon>50 kb inversion clade</taxon>
        <taxon>NPAAA clade</taxon>
        <taxon>Hologalegina</taxon>
        <taxon>IRL clade</taxon>
        <taxon>Trifolieae</taxon>
        <taxon>Trifolium</taxon>
    </lineage>
</organism>
<evidence type="ECO:0000313" key="2">
    <source>
        <dbReference type="EMBL" id="PNX57346.1"/>
    </source>
</evidence>
<reference evidence="2 3" key="1">
    <citation type="journal article" date="2014" name="Am. J. Bot.">
        <title>Genome assembly and annotation for red clover (Trifolium pratense; Fabaceae).</title>
        <authorList>
            <person name="Istvanek J."/>
            <person name="Jaros M."/>
            <person name="Krenek A."/>
            <person name="Repkova J."/>
        </authorList>
    </citation>
    <scope>NUCLEOTIDE SEQUENCE [LARGE SCALE GENOMIC DNA]</scope>
    <source>
        <strain evidence="3">cv. Tatra</strain>
        <tissue evidence="2">Young leaves</tissue>
    </source>
</reference>
<feature type="non-terminal residue" evidence="2">
    <location>
        <position position="1"/>
    </location>
</feature>
<name>A0A2K3JTK8_TRIPR</name>
<dbReference type="PANTHER" id="PTHR47074">
    <property type="entry name" value="BNAC02G40300D PROTEIN"/>
    <property type="match status" value="1"/>
</dbReference>
<gene>
    <name evidence="2" type="ORF">L195_g058649</name>
</gene>
<protein>
    <submittedName>
        <fullName evidence="2">60S ribosomal protein l23</fullName>
    </submittedName>
</protein>
<dbReference type="GO" id="GO:0005840">
    <property type="term" value="C:ribosome"/>
    <property type="evidence" value="ECO:0007669"/>
    <property type="project" value="UniProtKB-KW"/>
</dbReference>
<evidence type="ECO:0000313" key="3">
    <source>
        <dbReference type="Proteomes" id="UP000236291"/>
    </source>
</evidence>
<dbReference type="STRING" id="57577.A0A2K3JTK8"/>
<dbReference type="CDD" id="cd06222">
    <property type="entry name" value="RNase_H_like"/>
    <property type="match status" value="1"/>
</dbReference>
<dbReference type="Proteomes" id="UP000236291">
    <property type="component" value="Unassembled WGS sequence"/>
</dbReference>
<dbReference type="PANTHER" id="PTHR47074:SF48">
    <property type="entry name" value="POLYNUCLEOTIDYL TRANSFERASE, RIBONUCLEASE H-LIKE SUPERFAMILY PROTEIN"/>
    <property type="match status" value="1"/>
</dbReference>
<feature type="domain" description="RNase H type-1" evidence="1">
    <location>
        <begin position="26"/>
        <end position="138"/>
    </location>
</feature>
<dbReference type="GO" id="GO:0004523">
    <property type="term" value="F:RNA-DNA hybrid ribonuclease activity"/>
    <property type="evidence" value="ECO:0007669"/>
    <property type="project" value="InterPro"/>
</dbReference>
<proteinExistence type="predicted"/>
<dbReference type="InterPro" id="IPR052929">
    <property type="entry name" value="RNase_H-like_EbsB-rel"/>
</dbReference>
<keyword evidence="2" id="KW-0687">Ribonucleoprotein</keyword>
<dbReference type="AlphaFoldDB" id="A0A2K3JTK8"/>
<accession>A0A2K3JTK8</accession>
<comment type="caution">
    <text evidence="2">The sequence shown here is derived from an EMBL/GenBank/DDBJ whole genome shotgun (WGS) entry which is preliminary data.</text>
</comment>
<dbReference type="SUPFAM" id="SSF53098">
    <property type="entry name" value="Ribonuclease H-like"/>
    <property type="match status" value="1"/>
</dbReference>
<dbReference type="EMBL" id="ASHM01123205">
    <property type="protein sequence ID" value="PNX57346.1"/>
    <property type="molecule type" value="Genomic_DNA"/>
</dbReference>
<dbReference type="Gene3D" id="3.30.420.10">
    <property type="entry name" value="Ribonuclease H-like superfamily/Ribonuclease H"/>
    <property type="match status" value="1"/>
</dbReference>
<dbReference type="GO" id="GO:0003676">
    <property type="term" value="F:nucleic acid binding"/>
    <property type="evidence" value="ECO:0007669"/>
    <property type="project" value="InterPro"/>
</dbReference>
<dbReference type="InterPro" id="IPR044730">
    <property type="entry name" value="RNase_H-like_dom_plant"/>
</dbReference>
<sequence>CNNDISWSPPPRGTLKINVDAHLSSDGHWLTGMVLRGSDGSAIGVATRAHKGTTDVITGEAFGLMDAIEWIERMGERKVIFELDSQIVVNAVKEKSVIRRSWGCITRRCKTFLQNNPNSSIEWVPREKNRTAHEIAIWAESEPNKEWIDNIPPCILPFIQKDKGNITPVSVFV</sequence>
<keyword evidence="2" id="KW-0689">Ribosomal protein</keyword>
<dbReference type="InterPro" id="IPR036397">
    <property type="entry name" value="RNaseH_sf"/>
</dbReference>
<dbReference type="InterPro" id="IPR002156">
    <property type="entry name" value="RNaseH_domain"/>
</dbReference>
<dbReference type="InterPro" id="IPR012337">
    <property type="entry name" value="RNaseH-like_sf"/>
</dbReference>
<reference evidence="2 3" key="2">
    <citation type="journal article" date="2017" name="Front. Plant Sci.">
        <title>Gene Classification and Mining of Molecular Markers Useful in Red Clover (Trifolium pratense) Breeding.</title>
        <authorList>
            <person name="Istvanek J."/>
            <person name="Dluhosova J."/>
            <person name="Dluhos P."/>
            <person name="Patkova L."/>
            <person name="Nedelnik J."/>
            <person name="Repkova J."/>
        </authorList>
    </citation>
    <scope>NUCLEOTIDE SEQUENCE [LARGE SCALE GENOMIC DNA]</scope>
    <source>
        <strain evidence="3">cv. Tatra</strain>
        <tissue evidence="2">Young leaves</tissue>
    </source>
</reference>
<evidence type="ECO:0000259" key="1">
    <source>
        <dbReference type="Pfam" id="PF13456"/>
    </source>
</evidence>
<dbReference type="Pfam" id="PF13456">
    <property type="entry name" value="RVT_3"/>
    <property type="match status" value="1"/>
</dbReference>